<keyword evidence="1" id="KW-0732">Signal</keyword>
<keyword evidence="4" id="KW-1185">Reference proteome</keyword>
<evidence type="ECO:0000259" key="2">
    <source>
        <dbReference type="PROSITE" id="PS51272"/>
    </source>
</evidence>
<feature type="domain" description="SLH" evidence="2">
    <location>
        <begin position="1236"/>
        <end position="1295"/>
    </location>
</feature>
<feature type="domain" description="SLH" evidence="2">
    <location>
        <begin position="1296"/>
        <end position="1350"/>
    </location>
</feature>
<dbReference type="InterPro" id="IPR001119">
    <property type="entry name" value="SLH_dom"/>
</dbReference>
<feature type="domain" description="SLH" evidence="2">
    <location>
        <begin position="1172"/>
        <end position="1235"/>
    </location>
</feature>
<dbReference type="InterPro" id="IPR025883">
    <property type="entry name" value="Cadherin-like_domain"/>
</dbReference>
<organism evidence="3 4">
    <name type="scientific">Paenibacillus sacheonensis</name>
    <dbReference type="NCBI Taxonomy" id="742054"/>
    <lineage>
        <taxon>Bacteria</taxon>
        <taxon>Bacillati</taxon>
        <taxon>Bacillota</taxon>
        <taxon>Bacilli</taxon>
        <taxon>Bacillales</taxon>
        <taxon>Paenibacillaceae</taxon>
        <taxon>Paenibacillus</taxon>
    </lineage>
</organism>
<sequence>MKKKRLSLMTACLLLVAALAPSLAAVREAAAAETWIDVRTPAELDDIRNHPAGNFRLIEDIDLSGYADWNPIGDSGSSPFTGKFDGQGHSISNLNIDRPGENNVGLFKHTDGASIANVHLVHANVRGYAYVGGLVGDFSGSQLSGSSVSGTVAGHEAVGGIVGYSDLSSIADSYSTGRVSGEPSAADEFGGIAGYATFGVAKGLIRNVYSNAVIHGSPNSGGLIGKADGYPTISNAYWDTETSGQSTSSGGGEGHPALDMKHMATYAGWDFTHVWGIVEGSTSPLLLGQYDSIALDALNVANAADGSAIPLDRAFAGNYGIYNAQVVSQVDHLTIAGTAKRSMSTVSIDNGGNLETIALNPGVNAIAVRVTSAAGLTADYMLNVTRDAGTAQYPHRITTAAQLADLSHAAAGYGMNQVYELEADLNLSDYADGDGWLPIGSTASPFTGIFHGNRHMIANLKANRSLTDDVGLFGKTIGAQIADLALSNVNVTGRDSVGGLIGTSVDTTVSYATVHGAVTGNDRVAGLVGTMSGTSRIDYALSTAYVSAPALEIAGGLVADASAGTIAHSFWDTETSGQSTSGGDAAGKTTGELQTKATYASDNWSIGSGQNWDLIEGTGYPLPKASFAQAALAGWTLSTPGATHSLGSFDAHTGLYAAALNTPVTTAVIAATPADPSSKVTLNGEASSSVNLHLGSNPIRVLVTSQDGLSQGSYLLMLAVPTPQIQSVQVPANGTYGIGQALNFTVTFNHPIDAAGTPLLPIRLNGSDITAEYAGHPAGQPNQLTFAYTVKAGDLDSDGIALGSSLAAVAPAAITSIGDAVPLALAGAATTSGVLVDGVLPAIALTPSTAAPANGPLFVLVDADGTGSAIRSLKWAAGSQAASYFASGGTIVDAGAFEVTGNGTYTVYAEDAAGNSRIDTIAIGNIVNGPPTIALDYTPKTGTPSQVEITVAAAADGEASGNAIRDLRWAPGDLNIGSFSNPAFGTAVAATNRIPITRNGAYTVYAKDAIGNERAVSIEITAIVSDTGTYAPPAPVLSDGQFVLFPGQAYTLNYGSLTLRIPAGAVTQKTTVSIQNATRDAQKLLGTDQILLSDAFRLTKDVDGKFAFPVTLTLTRSSDQGDDGQPSAVFYYDETAKQWKKLPGKSSGSTIAGETDHFTLFAVMPITEDSEGTKPSFNDIAGHWAENEIQSSAALGWVNGFPNGTFLPNQAVTRAEFAVMLSKVLDLPAAQALPFEDANGIPDWAAASIASAARAGILNGYEDRTFRPAANITRAEATVMIGKAAGLTSAAVGTSFADDAQIAGWARGWVAATAKAQLVQGQAGGAFRPQAGTTRAEAVVLLQRLHAAMS</sequence>
<evidence type="ECO:0000313" key="3">
    <source>
        <dbReference type="EMBL" id="NBC70404.1"/>
    </source>
</evidence>
<dbReference type="Proteomes" id="UP000558113">
    <property type="component" value="Unassembled WGS sequence"/>
</dbReference>
<dbReference type="RefSeq" id="WP_161699314.1">
    <property type="nucleotide sequence ID" value="NZ_JAAAMU010000007.1"/>
</dbReference>
<protein>
    <recommendedName>
        <fullName evidence="2">SLH domain-containing protein</fullName>
    </recommendedName>
</protein>
<dbReference type="InterPro" id="IPR051465">
    <property type="entry name" value="Cell_Envelope_Struct_Comp"/>
</dbReference>
<dbReference type="PANTHER" id="PTHR43308">
    <property type="entry name" value="OUTER MEMBRANE PROTEIN ALPHA-RELATED"/>
    <property type="match status" value="1"/>
</dbReference>
<evidence type="ECO:0000256" key="1">
    <source>
        <dbReference type="SAM" id="SignalP"/>
    </source>
</evidence>
<dbReference type="Gene3D" id="2.60.220.30">
    <property type="match status" value="1"/>
</dbReference>
<gene>
    <name evidence="3" type="ORF">GT003_15495</name>
</gene>
<dbReference type="OrthoDB" id="1932903at2"/>
<dbReference type="InterPro" id="IPR011493">
    <property type="entry name" value="GLUG"/>
</dbReference>
<accession>A0A7X4YRX0</accession>
<dbReference type="EMBL" id="JAAAMU010000007">
    <property type="protein sequence ID" value="NBC70404.1"/>
    <property type="molecule type" value="Genomic_DNA"/>
</dbReference>
<dbReference type="Pfam" id="PF12733">
    <property type="entry name" value="Cadherin-like"/>
    <property type="match status" value="2"/>
</dbReference>
<dbReference type="Gene3D" id="2.160.20.110">
    <property type="match status" value="2"/>
</dbReference>
<dbReference type="PANTHER" id="PTHR43308:SF5">
    <property type="entry name" value="S-LAYER PROTEIN _ PEPTIDOGLYCAN ENDO-BETA-N-ACETYLGLUCOSAMINIDASE"/>
    <property type="match status" value="1"/>
</dbReference>
<dbReference type="PROSITE" id="PS51272">
    <property type="entry name" value="SLH"/>
    <property type="match status" value="3"/>
</dbReference>
<proteinExistence type="predicted"/>
<dbReference type="Pfam" id="PF00395">
    <property type="entry name" value="SLH"/>
    <property type="match status" value="3"/>
</dbReference>
<evidence type="ECO:0000313" key="4">
    <source>
        <dbReference type="Proteomes" id="UP000558113"/>
    </source>
</evidence>
<comment type="caution">
    <text evidence="3">The sequence shown here is derived from an EMBL/GenBank/DDBJ whole genome shotgun (WGS) entry which is preliminary data.</text>
</comment>
<reference evidence="3 4" key="1">
    <citation type="submission" date="2020-01" db="EMBL/GenBank/DDBJ databases">
        <title>Paenibacillus soybeanensis sp. nov. isolated from the nodules of soybean (Glycine max(L.) Merr).</title>
        <authorList>
            <person name="Wang H."/>
        </authorList>
    </citation>
    <scope>NUCLEOTIDE SEQUENCE [LARGE SCALE GENOMIC DNA]</scope>
    <source>
        <strain evidence="3 4">DSM 23054</strain>
    </source>
</reference>
<name>A0A7X4YRX0_9BACL</name>
<feature type="chain" id="PRO_5038446099" description="SLH domain-containing protein" evidence="1">
    <location>
        <begin position="25"/>
        <end position="1350"/>
    </location>
</feature>
<feature type="signal peptide" evidence="1">
    <location>
        <begin position="1"/>
        <end position="24"/>
    </location>
</feature>
<dbReference type="Pfam" id="PF07581">
    <property type="entry name" value="Glug"/>
    <property type="match status" value="1"/>
</dbReference>